<proteinExistence type="predicted"/>
<reference evidence="1" key="1">
    <citation type="submission" date="2023-08" db="EMBL/GenBank/DDBJ databases">
        <authorList>
            <person name="Chen Y."/>
            <person name="Shah S."/>
            <person name="Dougan E. K."/>
            <person name="Thang M."/>
            <person name="Chan C."/>
        </authorList>
    </citation>
    <scope>NUCLEOTIDE SEQUENCE</scope>
</reference>
<protein>
    <submittedName>
        <fullName evidence="1">Uncharacterized protein</fullName>
    </submittedName>
</protein>
<comment type="caution">
    <text evidence="1">The sequence shown here is derived from an EMBL/GenBank/DDBJ whole genome shotgun (WGS) entry which is preliminary data.</text>
</comment>
<keyword evidence="2" id="KW-1185">Reference proteome</keyword>
<gene>
    <name evidence="1" type="ORF">EVOR1521_LOCUS6049</name>
</gene>
<organism evidence="1 2">
    <name type="scientific">Effrenium voratum</name>
    <dbReference type="NCBI Taxonomy" id="2562239"/>
    <lineage>
        <taxon>Eukaryota</taxon>
        <taxon>Sar</taxon>
        <taxon>Alveolata</taxon>
        <taxon>Dinophyceae</taxon>
        <taxon>Suessiales</taxon>
        <taxon>Symbiodiniaceae</taxon>
        <taxon>Effrenium</taxon>
    </lineage>
</organism>
<sequence length="164" mass="17797">MQMSSVAWPSGVARSQSVLPGNWLSGTAGRTCEVSLLSSRGLFFEDAWSALTASAVTAPRQVDLPGQQRRGATYLPFFGHLSAFLTLRQMQLQPLRGLPPAIQTLSGMQDLRTHESCSTCARVRCSKRLRRNTFSSSTPLHKRVAFLPGAARICTGSNSALCDQ</sequence>
<evidence type="ECO:0000313" key="2">
    <source>
        <dbReference type="Proteomes" id="UP001178507"/>
    </source>
</evidence>
<evidence type="ECO:0000313" key="1">
    <source>
        <dbReference type="EMBL" id="CAJ1377166.1"/>
    </source>
</evidence>
<name>A0AA36HY02_9DINO</name>
<dbReference type="AlphaFoldDB" id="A0AA36HY02"/>
<accession>A0AA36HY02</accession>
<dbReference type="Proteomes" id="UP001178507">
    <property type="component" value="Unassembled WGS sequence"/>
</dbReference>
<dbReference type="EMBL" id="CAUJNA010000446">
    <property type="protein sequence ID" value="CAJ1377166.1"/>
    <property type="molecule type" value="Genomic_DNA"/>
</dbReference>